<dbReference type="InterPro" id="IPR006442">
    <property type="entry name" value="Antitoxin_Phd/YefM"/>
</dbReference>
<organism evidence="3 4">
    <name type="scientific">Tsukamurella pseudospumae</name>
    <dbReference type="NCBI Taxonomy" id="239498"/>
    <lineage>
        <taxon>Bacteria</taxon>
        <taxon>Bacillati</taxon>
        <taxon>Actinomycetota</taxon>
        <taxon>Actinomycetes</taxon>
        <taxon>Mycobacteriales</taxon>
        <taxon>Tsukamurellaceae</taxon>
        <taxon>Tsukamurella</taxon>
    </lineage>
</organism>
<evidence type="ECO:0000313" key="4">
    <source>
        <dbReference type="Proteomes" id="UP000070258"/>
    </source>
</evidence>
<dbReference type="NCBIfam" id="TIGR01552">
    <property type="entry name" value="phd_fam"/>
    <property type="match status" value="1"/>
</dbReference>
<comment type="caution">
    <text evidence="3">The sequence shown here is derived from an EMBL/GenBank/DDBJ whole genome shotgun (WGS) entry which is preliminary data.</text>
</comment>
<dbReference type="Gene3D" id="3.40.1620.10">
    <property type="entry name" value="YefM-like domain"/>
    <property type="match status" value="1"/>
</dbReference>
<dbReference type="RefSeq" id="WP_068569304.1">
    <property type="nucleotide sequence ID" value="NZ_LSRF01000001.1"/>
</dbReference>
<proteinExistence type="inferred from homology"/>
<gene>
    <name evidence="3" type="ORF">AXK60_02045</name>
</gene>
<comment type="similarity">
    <text evidence="1 2">Belongs to the phD/YefM antitoxin family.</text>
</comment>
<dbReference type="InterPro" id="IPR036165">
    <property type="entry name" value="YefM-like_sf"/>
</dbReference>
<accession>A0A138AW92</accession>
<dbReference type="EMBL" id="LSRF01000001">
    <property type="protein sequence ID" value="KXP14693.1"/>
    <property type="molecule type" value="Genomic_DNA"/>
</dbReference>
<sequence length="71" mass="7383">MTAVPLHRARASLSWIVSEAASHPVTITRHGQAVAVVVSPERVADGGPITSDVSSAIRADLMHALALIEGM</sequence>
<dbReference type="OrthoDB" id="488160at2"/>
<evidence type="ECO:0000256" key="2">
    <source>
        <dbReference type="RuleBase" id="RU362080"/>
    </source>
</evidence>
<evidence type="ECO:0000313" key="3">
    <source>
        <dbReference type="EMBL" id="KXP14693.1"/>
    </source>
</evidence>
<dbReference type="SUPFAM" id="SSF143120">
    <property type="entry name" value="YefM-like"/>
    <property type="match status" value="1"/>
</dbReference>
<reference evidence="4" key="1">
    <citation type="submission" date="2016-02" db="EMBL/GenBank/DDBJ databases">
        <authorList>
            <person name="Wen L."/>
            <person name="He K."/>
            <person name="Yang H."/>
        </authorList>
    </citation>
    <scope>NUCLEOTIDE SEQUENCE [LARGE SCALE GENOMIC DNA]</scope>
    <source>
        <strain evidence="4">JCM 15929</strain>
    </source>
</reference>
<dbReference type="AlphaFoldDB" id="A0A138AW92"/>
<dbReference type="Proteomes" id="UP000070258">
    <property type="component" value="Unassembled WGS sequence"/>
</dbReference>
<dbReference type="Pfam" id="PF02604">
    <property type="entry name" value="PhdYeFM_antitox"/>
    <property type="match status" value="1"/>
</dbReference>
<name>A0A138AW92_9ACTN</name>
<comment type="function">
    <text evidence="2">Antitoxin component of a type II toxin-antitoxin (TA) system.</text>
</comment>
<dbReference type="STRING" id="239498.AXK60_02045"/>
<evidence type="ECO:0000256" key="1">
    <source>
        <dbReference type="ARBA" id="ARBA00009981"/>
    </source>
</evidence>
<protein>
    <recommendedName>
        <fullName evidence="2">Antitoxin</fullName>
    </recommendedName>
</protein>